<keyword evidence="1" id="KW-0645">Protease</keyword>
<feature type="region of interest" description="Disordered" evidence="5">
    <location>
        <begin position="50"/>
        <end position="83"/>
    </location>
</feature>
<dbReference type="InterPro" id="IPR042007">
    <property type="entry name" value="Sortase_A"/>
</dbReference>
<proteinExistence type="predicted"/>
<dbReference type="Proteomes" id="UP000030361">
    <property type="component" value="Chromosome"/>
</dbReference>
<dbReference type="EMBL" id="CP018906">
    <property type="protein sequence ID" value="AQW21722.1"/>
    <property type="molecule type" value="Genomic_DNA"/>
</dbReference>
<sequence>MKSNKALKIIITLGLVILMVISLLLIFNRQVKNQLIRTYQPTVSRSSVIKNERLLDKNKHTSSKSNAGTTKQASTKKSPKMPKGVSFNFSKVKSLDVQTAVGARMNASQVRNVGQIMIPQSGLHLPIGLGVSNTTLALAAGTMRPNQKMGEGNYPLAGHHMVNHDILFGPLYYRTKVGQSIYLTDMKYIYRYVAYQKKFISAYHVSVINQTKKPILTLITCDKIGKNRLMVRGKYQAKVLLKDAPTRLKRAFEHPQYN</sequence>
<dbReference type="Pfam" id="PF04203">
    <property type="entry name" value="Sortase"/>
    <property type="match status" value="1"/>
</dbReference>
<evidence type="ECO:0000256" key="5">
    <source>
        <dbReference type="SAM" id="MobiDB-lite"/>
    </source>
</evidence>
<evidence type="ECO:0000256" key="4">
    <source>
        <dbReference type="PIRSR" id="PIRSR605754-1"/>
    </source>
</evidence>
<organism evidence="7 8">
    <name type="scientific">Lentilactobacillus curieae</name>
    <dbReference type="NCBI Taxonomy" id="1138822"/>
    <lineage>
        <taxon>Bacteria</taxon>
        <taxon>Bacillati</taxon>
        <taxon>Bacillota</taxon>
        <taxon>Bacilli</taxon>
        <taxon>Lactobacillales</taxon>
        <taxon>Lactobacillaceae</taxon>
        <taxon>Lentilactobacillus</taxon>
    </lineage>
</organism>
<feature type="active site" description="Proton donor/acceptor" evidence="4">
    <location>
        <position position="159"/>
    </location>
</feature>
<gene>
    <name evidence="7" type="ORF">PL11_007210</name>
</gene>
<keyword evidence="3" id="KW-0788">Thiol protease</keyword>
<evidence type="ECO:0000256" key="3">
    <source>
        <dbReference type="ARBA" id="ARBA00022807"/>
    </source>
</evidence>
<keyword evidence="6" id="KW-0812">Transmembrane</keyword>
<keyword evidence="6" id="KW-0472">Membrane</keyword>
<feature type="active site" description="Acyl-thioester intermediate" evidence="4">
    <location>
        <position position="221"/>
    </location>
</feature>
<dbReference type="InterPro" id="IPR005754">
    <property type="entry name" value="Sortase"/>
</dbReference>
<dbReference type="CDD" id="cd06165">
    <property type="entry name" value="Sortase_A"/>
    <property type="match status" value="1"/>
</dbReference>
<keyword evidence="8" id="KW-1185">Reference proteome</keyword>
<dbReference type="GO" id="GO:0006508">
    <property type="term" value="P:proteolysis"/>
    <property type="evidence" value="ECO:0007669"/>
    <property type="project" value="UniProtKB-KW"/>
</dbReference>
<keyword evidence="2" id="KW-0378">Hydrolase</keyword>
<dbReference type="KEGG" id="lcu:PL11_007210"/>
<dbReference type="SUPFAM" id="SSF63817">
    <property type="entry name" value="Sortase"/>
    <property type="match status" value="1"/>
</dbReference>
<evidence type="ECO:0000256" key="2">
    <source>
        <dbReference type="ARBA" id="ARBA00022801"/>
    </source>
</evidence>
<feature type="compositionally biased region" description="Polar residues" evidence="5">
    <location>
        <begin position="63"/>
        <end position="76"/>
    </location>
</feature>
<keyword evidence="6" id="KW-1133">Transmembrane helix</keyword>
<accession>A0A1S6QJD7</accession>
<dbReference type="eggNOG" id="COG3764">
    <property type="taxonomic scope" value="Bacteria"/>
</dbReference>
<dbReference type="NCBIfam" id="TIGR01076">
    <property type="entry name" value="sortase_fam"/>
    <property type="match status" value="1"/>
</dbReference>
<dbReference type="Gene3D" id="2.40.260.10">
    <property type="entry name" value="Sortase"/>
    <property type="match status" value="1"/>
</dbReference>
<dbReference type="InterPro" id="IPR023365">
    <property type="entry name" value="Sortase_dom-sf"/>
</dbReference>
<name>A0A1S6QJD7_9LACO</name>
<feature type="transmembrane region" description="Helical" evidence="6">
    <location>
        <begin position="6"/>
        <end position="27"/>
    </location>
</feature>
<dbReference type="AlphaFoldDB" id="A0A1S6QJD7"/>
<evidence type="ECO:0000256" key="1">
    <source>
        <dbReference type="ARBA" id="ARBA00022670"/>
    </source>
</evidence>
<reference evidence="7 8" key="1">
    <citation type="journal article" date="2015" name="Genome Announc.">
        <title>Genome Sequence of Lactobacillus curieae CCTCC M 2011381T, a Novel Producer of Gamma-aminobutyric Acid.</title>
        <authorList>
            <person name="Wang Y."/>
            <person name="Wang Y."/>
            <person name="Lang C."/>
            <person name="Wei D."/>
            <person name="Xu P."/>
            <person name="Xie J."/>
        </authorList>
    </citation>
    <scope>NUCLEOTIDE SEQUENCE [LARGE SCALE GENOMIC DNA]</scope>
    <source>
        <strain evidence="7 8">CCTCC M 2011381</strain>
    </source>
</reference>
<protein>
    <submittedName>
        <fullName evidence="7">Class A sortase</fullName>
    </submittedName>
</protein>
<evidence type="ECO:0000256" key="6">
    <source>
        <dbReference type="SAM" id="Phobius"/>
    </source>
</evidence>
<dbReference type="RefSeq" id="WP_035168683.1">
    <property type="nucleotide sequence ID" value="NZ_CP018906.1"/>
</dbReference>
<feature type="compositionally biased region" description="Basic and acidic residues" evidence="5">
    <location>
        <begin position="50"/>
        <end position="59"/>
    </location>
</feature>
<evidence type="ECO:0000313" key="7">
    <source>
        <dbReference type="EMBL" id="AQW21722.1"/>
    </source>
</evidence>
<dbReference type="GO" id="GO:0008234">
    <property type="term" value="F:cysteine-type peptidase activity"/>
    <property type="evidence" value="ECO:0007669"/>
    <property type="project" value="UniProtKB-KW"/>
</dbReference>
<dbReference type="OrthoDB" id="1648028at2"/>
<evidence type="ECO:0000313" key="8">
    <source>
        <dbReference type="Proteomes" id="UP000030361"/>
    </source>
</evidence>